<proteinExistence type="predicted"/>
<dbReference type="EMBL" id="CAEZYO010000007">
    <property type="protein sequence ID" value="CAB4723970.1"/>
    <property type="molecule type" value="Genomic_DNA"/>
</dbReference>
<evidence type="ECO:0000313" key="8">
    <source>
        <dbReference type="EMBL" id="CAB4815682.1"/>
    </source>
</evidence>
<dbReference type="Gene3D" id="3.50.50.60">
    <property type="entry name" value="FAD/NAD(P)-binding domain"/>
    <property type="match status" value="1"/>
</dbReference>
<organism evidence="7">
    <name type="scientific">freshwater metagenome</name>
    <dbReference type="NCBI Taxonomy" id="449393"/>
    <lineage>
        <taxon>unclassified sequences</taxon>
        <taxon>metagenomes</taxon>
        <taxon>ecological metagenomes</taxon>
    </lineage>
</organism>
<dbReference type="EMBL" id="CAFABC010000002">
    <property type="protein sequence ID" value="CAB4815682.1"/>
    <property type="molecule type" value="Genomic_DNA"/>
</dbReference>
<keyword evidence="4" id="KW-0408">Iron</keyword>
<dbReference type="PANTHER" id="PTHR43498:SF1">
    <property type="entry name" value="COB--COM HETERODISULFIDE REDUCTASE IRON-SULFUR SUBUNIT A"/>
    <property type="match status" value="1"/>
</dbReference>
<dbReference type="AlphaFoldDB" id="A0A6J6RNA5"/>
<dbReference type="EMBL" id="CAESAH010000001">
    <property type="protein sequence ID" value="CAB4329245.1"/>
    <property type="molecule type" value="Genomic_DNA"/>
</dbReference>
<keyword evidence="1" id="KW-0004">4Fe-4S</keyword>
<keyword evidence="5" id="KW-0411">Iron-sulfur</keyword>
<dbReference type="SUPFAM" id="SSF51905">
    <property type="entry name" value="FAD/NAD(P)-binding domain"/>
    <property type="match status" value="1"/>
</dbReference>
<evidence type="ECO:0000256" key="5">
    <source>
        <dbReference type="ARBA" id="ARBA00023014"/>
    </source>
</evidence>
<dbReference type="EMBL" id="CAFBRY010000001">
    <property type="protein sequence ID" value="CAB5133410.1"/>
    <property type="molecule type" value="Genomic_DNA"/>
</dbReference>
<dbReference type="InterPro" id="IPR036188">
    <property type="entry name" value="FAD/NAD-bd_sf"/>
</dbReference>
<evidence type="ECO:0000313" key="7">
    <source>
        <dbReference type="EMBL" id="CAB4723970.1"/>
    </source>
</evidence>
<reference evidence="7" key="1">
    <citation type="submission" date="2020-05" db="EMBL/GenBank/DDBJ databases">
        <authorList>
            <person name="Chiriac C."/>
            <person name="Salcher M."/>
            <person name="Ghai R."/>
            <person name="Kavagutti S V."/>
        </authorList>
    </citation>
    <scope>NUCLEOTIDE SEQUENCE</scope>
</reference>
<evidence type="ECO:0000256" key="3">
    <source>
        <dbReference type="ARBA" id="ARBA00023002"/>
    </source>
</evidence>
<evidence type="ECO:0000313" key="9">
    <source>
        <dbReference type="EMBL" id="CAB5133410.1"/>
    </source>
</evidence>
<evidence type="ECO:0000256" key="4">
    <source>
        <dbReference type="ARBA" id="ARBA00023004"/>
    </source>
</evidence>
<gene>
    <name evidence="7" type="ORF">UFOPK2731_00381</name>
    <name evidence="8" type="ORF">UFOPK3161_00182</name>
    <name evidence="6" type="ORF">UFOPK3962_00013</name>
    <name evidence="9" type="ORF">UFOPK4427_00012</name>
</gene>
<evidence type="ECO:0000313" key="6">
    <source>
        <dbReference type="EMBL" id="CAB4329245.1"/>
    </source>
</evidence>
<dbReference type="GO" id="GO:0016491">
    <property type="term" value="F:oxidoreductase activity"/>
    <property type="evidence" value="ECO:0007669"/>
    <property type="project" value="UniProtKB-KW"/>
</dbReference>
<dbReference type="GO" id="GO:0046872">
    <property type="term" value="F:metal ion binding"/>
    <property type="evidence" value="ECO:0007669"/>
    <property type="project" value="UniProtKB-KW"/>
</dbReference>
<dbReference type="PANTHER" id="PTHR43498">
    <property type="entry name" value="FERREDOXIN:COB-COM HETERODISULFIDE REDUCTASE SUBUNIT A"/>
    <property type="match status" value="1"/>
</dbReference>
<accession>A0A6J6RNA5</accession>
<dbReference type="InterPro" id="IPR039650">
    <property type="entry name" value="HdrA-like"/>
</dbReference>
<evidence type="ECO:0000256" key="1">
    <source>
        <dbReference type="ARBA" id="ARBA00022485"/>
    </source>
</evidence>
<keyword evidence="3" id="KW-0560">Oxidoreductase</keyword>
<protein>
    <submittedName>
        <fullName evidence="7">Unannotated protein</fullName>
    </submittedName>
</protein>
<keyword evidence="2" id="KW-0479">Metal-binding</keyword>
<dbReference type="GO" id="GO:0051539">
    <property type="term" value="F:4 iron, 4 sulfur cluster binding"/>
    <property type="evidence" value="ECO:0007669"/>
    <property type="project" value="UniProtKB-KW"/>
</dbReference>
<dbReference type="Pfam" id="PF12831">
    <property type="entry name" value="FAD_oxidored"/>
    <property type="match status" value="1"/>
</dbReference>
<name>A0A6J6RNA5_9ZZZZ</name>
<sequence>MAARIDLGDFDVVVVGSGSAGSSAAIAASRSGARTLIIDRLPFIGGTSTGVLDTFYGFYTPGEVSRKIVGGIPDDVIAGLKKLGPVVERANTYGAGTGVTYNPEHLKVVWERLLIDAGVKVLLHSLLQEVTVSDGRVISLTLATRSGLATVSGKNFIDASGDADLTYFANFAYERAGEISPAQTMTTTFRMVNVDVKKRKSFTKDQLHAAMEQAVSDGYQLPRREGSDHITTVDNTMATVMTRVDSVRAKANNEIESVLDNPFFLSESEINGREQALEYARFLIDRVPGYENSSLYGLSTFLGIRESRRVYGDYRVTRDDVLNAQQFDDQIALCGAPIEDHHSGTGTNWAYIPNSGVVGIPLRALQVKDSINTLVVGRCFSATHDAHASIRSMAQCMAMGTAAGTVAAIATQNSKEIRGIDFNEIKNVLKTGGAIIEMPN</sequence>
<evidence type="ECO:0000256" key="2">
    <source>
        <dbReference type="ARBA" id="ARBA00022723"/>
    </source>
</evidence>